<keyword evidence="1" id="KW-0732">Signal</keyword>
<dbReference type="Proteomes" id="UP000095281">
    <property type="component" value="Unplaced"/>
</dbReference>
<protein>
    <submittedName>
        <fullName evidence="3">Serine/threonine protein kinase</fullName>
    </submittedName>
</protein>
<evidence type="ECO:0000313" key="3">
    <source>
        <dbReference type="WBParaSite" id="MhA1_Contig2332.frz3.gene1"/>
    </source>
</evidence>
<name>A0A1I8BHZ4_MELHA</name>
<feature type="signal peptide" evidence="1">
    <location>
        <begin position="1"/>
        <end position="15"/>
    </location>
</feature>
<evidence type="ECO:0000313" key="2">
    <source>
        <dbReference type="Proteomes" id="UP000095281"/>
    </source>
</evidence>
<proteinExistence type="predicted"/>
<reference evidence="3" key="1">
    <citation type="submission" date="2016-11" db="UniProtKB">
        <authorList>
            <consortium name="WormBaseParasite"/>
        </authorList>
    </citation>
    <scope>IDENTIFICATION</scope>
</reference>
<dbReference type="WBParaSite" id="MhA1_Contig2332.frz3.gene1">
    <property type="protein sequence ID" value="MhA1_Contig2332.frz3.gene1"/>
    <property type="gene ID" value="MhA1_Contig2332.frz3.gene1"/>
</dbReference>
<sequence>MALGGILAAVAFCIAGFVQIKINSTMEPKPAIGNSFIYRMGNASNVELFAVNGSDVKIRADNGKQEIWASNYTFETRELNNNNLLKNSLYLALNNEIMPKSYVLGVYEFPNGTM</sequence>
<feature type="chain" id="PRO_5012723731" evidence="1">
    <location>
        <begin position="16"/>
        <end position="114"/>
    </location>
</feature>
<evidence type="ECO:0000256" key="1">
    <source>
        <dbReference type="SAM" id="SignalP"/>
    </source>
</evidence>
<accession>A0A1I8BHZ4</accession>
<dbReference type="AlphaFoldDB" id="A0A1I8BHZ4"/>
<organism evidence="2 3">
    <name type="scientific">Meloidogyne hapla</name>
    <name type="common">Root-knot nematode worm</name>
    <dbReference type="NCBI Taxonomy" id="6305"/>
    <lineage>
        <taxon>Eukaryota</taxon>
        <taxon>Metazoa</taxon>
        <taxon>Ecdysozoa</taxon>
        <taxon>Nematoda</taxon>
        <taxon>Chromadorea</taxon>
        <taxon>Rhabditida</taxon>
        <taxon>Tylenchina</taxon>
        <taxon>Tylenchomorpha</taxon>
        <taxon>Tylenchoidea</taxon>
        <taxon>Meloidogynidae</taxon>
        <taxon>Meloidogyninae</taxon>
        <taxon>Meloidogyne</taxon>
    </lineage>
</organism>
<keyword evidence="2" id="KW-1185">Reference proteome</keyword>